<sequence>MQKAVFLDVDGTLANNNGIVPASAAAAVQQARKNGHFIFISTGRTKAELFSDILDIGFDGIIAAAGGYIEYENNVLLHQTVKQEDVAYLVNFFNQHKIDFYLESNGGLYASKNCKTRIRKIIDDFILKNPESRSEVEKGIMPFHDALVAGEELVRPDINKISFLGSDVPIETITEEFSSKFHVIPCTVSLFGKNSGELSIPGIHKATAIAQLLEHLQLSKEHTYAYGDGMNDIEMLEYAQYGIAMGNAKEPVKQAADDITETPDNNGIYNSFVKYGII</sequence>
<evidence type="ECO:0000313" key="1">
    <source>
        <dbReference type="EMBL" id="SDO49318.1"/>
    </source>
</evidence>
<dbReference type="InterPro" id="IPR023214">
    <property type="entry name" value="HAD_sf"/>
</dbReference>
<organism evidence="1 2">
    <name type="scientific">Alkalicoccus daliensis</name>
    <dbReference type="NCBI Taxonomy" id="745820"/>
    <lineage>
        <taxon>Bacteria</taxon>
        <taxon>Bacillati</taxon>
        <taxon>Bacillota</taxon>
        <taxon>Bacilli</taxon>
        <taxon>Bacillales</taxon>
        <taxon>Bacillaceae</taxon>
        <taxon>Alkalicoccus</taxon>
    </lineage>
</organism>
<protein>
    <submittedName>
        <fullName evidence="1">Cof subfamily of IIB subfamily of haloacid dehalogenase superfamily/HAD-superfamily hydrolase, subfamily IIB</fullName>
    </submittedName>
</protein>
<dbReference type="InterPro" id="IPR036412">
    <property type="entry name" value="HAD-like_sf"/>
</dbReference>
<dbReference type="SFLD" id="SFLDS00003">
    <property type="entry name" value="Haloacid_Dehalogenase"/>
    <property type="match status" value="1"/>
</dbReference>
<evidence type="ECO:0000313" key="2">
    <source>
        <dbReference type="Proteomes" id="UP000198778"/>
    </source>
</evidence>
<dbReference type="InterPro" id="IPR000150">
    <property type="entry name" value="Cof"/>
</dbReference>
<keyword evidence="1" id="KW-0378">Hydrolase</keyword>
<dbReference type="RefSeq" id="WP_090844013.1">
    <property type="nucleotide sequence ID" value="NZ_FNIL01000015.1"/>
</dbReference>
<dbReference type="STRING" id="745820.SAMN04488053_11555"/>
<dbReference type="Gene3D" id="3.40.50.1000">
    <property type="entry name" value="HAD superfamily/HAD-like"/>
    <property type="match status" value="1"/>
</dbReference>
<dbReference type="NCBIfam" id="TIGR01484">
    <property type="entry name" value="HAD-SF-IIB"/>
    <property type="match status" value="1"/>
</dbReference>
<dbReference type="GO" id="GO:0016791">
    <property type="term" value="F:phosphatase activity"/>
    <property type="evidence" value="ECO:0007669"/>
    <property type="project" value="UniProtKB-ARBA"/>
</dbReference>
<dbReference type="NCBIfam" id="TIGR00099">
    <property type="entry name" value="Cof-subfamily"/>
    <property type="match status" value="1"/>
</dbReference>
<dbReference type="GO" id="GO:0000287">
    <property type="term" value="F:magnesium ion binding"/>
    <property type="evidence" value="ECO:0007669"/>
    <property type="project" value="TreeGrafter"/>
</dbReference>
<reference evidence="2" key="1">
    <citation type="submission" date="2016-10" db="EMBL/GenBank/DDBJ databases">
        <authorList>
            <person name="Varghese N."/>
            <person name="Submissions S."/>
        </authorList>
    </citation>
    <scope>NUCLEOTIDE SEQUENCE [LARGE SCALE GENOMIC DNA]</scope>
    <source>
        <strain evidence="2">CGMCC 1.10369</strain>
    </source>
</reference>
<dbReference type="Pfam" id="PF08282">
    <property type="entry name" value="Hydrolase_3"/>
    <property type="match status" value="1"/>
</dbReference>
<keyword evidence="2" id="KW-1185">Reference proteome</keyword>
<dbReference type="PANTHER" id="PTHR10000:SF25">
    <property type="entry name" value="PHOSPHATASE YKRA-RELATED"/>
    <property type="match status" value="1"/>
</dbReference>
<dbReference type="PANTHER" id="PTHR10000">
    <property type="entry name" value="PHOSPHOSERINE PHOSPHATASE"/>
    <property type="match status" value="1"/>
</dbReference>
<dbReference type="Proteomes" id="UP000198778">
    <property type="component" value="Unassembled WGS sequence"/>
</dbReference>
<dbReference type="SFLD" id="SFLDG01140">
    <property type="entry name" value="C2.B:_Phosphomannomutase_and_P"/>
    <property type="match status" value="1"/>
</dbReference>
<dbReference type="GO" id="GO:0005829">
    <property type="term" value="C:cytosol"/>
    <property type="evidence" value="ECO:0007669"/>
    <property type="project" value="TreeGrafter"/>
</dbReference>
<dbReference type="AlphaFoldDB" id="A0A1H0JZV3"/>
<dbReference type="InterPro" id="IPR006379">
    <property type="entry name" value="HAD-SF_hydro_IIB"/>
</dbReference>
<name>A0A1H0JZV3_9BACI</name>
<gene>
    <name evidence="1" type="ORF">SAMN04488053_11555</name>
</gene>
<dbReference type="EMBL" id="FNIL01000015">
    <property type="protein sequence ID" value="SDO49318.1"/>
    <property type="molecule type" value="Genomic_DNA"/>
</dbReference>
<accession>A0A1H0JZV3</accession>
<dbReference type="Gene3D" id="3.30.1240.10">
    <property type="match status" value="1"/>
</dbReference>
<proteinExistence type="predicted"/>
<dbReference type="OrthoDB" id="9810101at2"/>
<dbReference type="SUPFAM" id="SSF56784">
    <property type="entry name" value="HAD-like"/>
    <property type="match status" value="1"/>
</dbReference>